<dbReference type="Gene3D" id="3.40.50.2000">
    <property type="entry name" value="Glycogen Phosphorylase B"/>
    <property type="match status" value="2"/>
</dbReference>
<proteinExistence type="predicted"/>
<keyword evidence="5" id="KW-1185">Reference proteome</keyword>
<evidence type="ECO:0000313" key="4">
    <source>
        <dbReference type="EMBL" id="RDL37718.1"/>
    </source>
</evidence>
<dbReference type="PANTHER" id="PTHR48043">
    <property type="entry name" value="EG:EG0003.4 PROTEIN-RELATED"/>
    <property type="match status" value="1"/>
</dbReference>
<dbReference type="InterPro" id="IPR050271">
    <property type="entry name" value="UDP-glycosyltransferase"/>
</dbReference>
<feature type="domain" description="Erythromycin biosynthesis protein CIII-like C-terminal" evidence="3">
    <location>
        <begin position="371"/>
        <end position="451"/>
    </location>
</feature>
<dbReference type="SUPFAM" id="SSF53756">
    <property type="entry name" value="UDP-Glycosyltransferase/glycogen phosphorylase"/>
    <property type="match status" value="1"/>
</dbReference>
<dbReference type="RefSeq" id="XP_031870374.1">
    <property type="nucleotide sequence ID" value="XM_032013774.1"/>
</dbReference>
<dbReference type="CDD" id="cd03784">
    <property type="entry name" value="GT1_Gtf-like"/>
    <property type="match status" value="1"/>
</dbReference>
<dbReference type="InterPro" id="IPR002213">
    <property type="entry name" value="UDP_glucos_trans"/>
</dbReference>
<dbReference type="PANTHER" id="PTHR48043:SF145">
    <property type="entry name" value="FI06409P-RELATED"/>
    <property type="match status" value="1"/>
</dbReference>
<dbReference type="InterPro" id="IPR010610">
    <property type="entry name" value="EryCIII-like_C"/>
</dbReference>
<dbReference type="GO" id="GO:0008194">
    <property type="term" value="F:UDP-glycosyltransferase activity"/>
    <property type="evidence" value="ECO:0007669"/>
    <property type="project" value="InterPro"/>
</dbReference>
<dbReference type="EMBL" id="NPIC01000003">
    <property type="protein sequence ID" value="RDL37718.1"/>
    <property type="molecule type" value="Genomic_DNA"/>
</dbReference>
<dbReference type="STRING" id="2656787.A0A370TQD2"/>
<dbReference type="AlphaFoldDB" id="A0A370TQD2"/>
<comment type="caution">
    <text evidence="4">The sequence shown here is derived from an EMBL/GenBank/DDBJ whole genome shotgun (WGS) entry which is preliminary data.</text>
</comment>
<protein>
    <submittedName>
        <fullName evidence="4">Glycosyltransferase family 1 protein</fullName>
    </submittedName>
</protein>
<evidence type="ECO:0000256" key="1">
    <source>
        <dbReference type="ARBA" id="ARBA00022676"/>
    </source>
</evidence>
<name>A0A370TQD2_9HELO</name>
<dbReference type="Pfam" id="PF06722">
    <property type="entry name" value="EryCIII-like_C"/>
    <property type="match status" value="1"/>
</dbReference>
<reference evidence="4 5" key="1">
    <citation type="journal article" date="2018" name="IMA Fungus">
        <title>IMA Genome-F 9: Draft genome sequence of Annulohypoxylon stygium, Aspergillus mulundensis, Berkeleyomyces basicola (syn. Thielaviopsis basicola), Ceratocystis smalleyi, two Cercospora beticola strains, Coleophoma cylindrospora, Fusarium fracticaudum, Phialophora cf. hyalina, and Morchella septimelata.</title>
        <authorList>
            <person name="Wingfield B.D."/>
            <person name="Bills G.F."/>
            <person name="Dong Y."/>
            <person name="Huang W."/>
            <person name="Nel W.J."/>
            <person name="Swalarsk-Parry B.S."/>
            <person name="Vaghefi N."/>
            <person name="Wilken P.M."/>
            <person name="An Z."/>
            <person name="de Beer Z.W."/>
            <person name="De Vos L."/>
            <person name="Chen L."/>
            <person name="Duong T.A."/>
            <person name="Gao Y."/>
            <person name="Hammerbacher A."/>
            <person name="Kikkert J.R."/>
            <person name="Li Y."/>
            <person name="Li H."/>
            <person name="Li K."/>
            <person name="Li Q."/>
            <person name="Liu X."/>
            <person name="Ma X."/>
            <person name="Naidoo K."/>
            <person name="Pethybridge S.J."/>
            <person name="Sun J."/>
            <person name="Steenkamp E.T."/>
            <person name="van der Nest M.A."/>
            <person name="van Wyk S."/>
            <person name="Wingfield M.J."/>
            <person name="Xiong C."/>
            <person name="Yue Q."/>
            <person name="Zhang X."/>
        </authorList>
    </citation>
    <scope>NUCLEOTIDE SEQUENCE [LARGE SCALE GENOMIC DNA]</scope>
    <source>
        <strain evidence="4 5">BP 5553</strain>
    </source>
</reference>
<organism evidence="4 5">
    <name type="scientific">Venustampulla echinocandica</name>
    <dbReference type="NCBI Taxonomy" id="2656787"/>
    <lineage>
        <taxon>Eukaryota</taxon>
        <taxon>Fungi</taxon>
        <taxon>Dikarya</taxon>
        <taxon>Ascomycota</taxon>
        <taxon>Pezizomycotina</taxon>
        <taxon>Leotiomycetes</taxon>
        <taxon>Helotiales</taxon>
        <taxon>Pleuroascaceae</taxon>
        <taxon>Venustampulla</taxon>
    </lineage>
</organism>
<gene>
    <name evidence="4" type="ORF">BP5553_05151</name>
</gene>
<dbReference type="GeneID" id="43598000"/>
<dbReference type="GO" id="GO:0016758">
    <property type="term" value="F:hexosyltransferase activity"/>
    <property type="evidence" value="ECO:0007669"/>
    <property type="project" value="UniProtKB-ARBA"/>
</dbReference>
<evidence type="ECO:0000259" key="3">
    <source>
        <dbReference type="Pfam" id="PF06722"/>
    </source>
</evidence>
<sequence>MTQRQRVLFITNSELGQSTVALAVAHEFLLRVEYDVHIASFPELENAVTELNEQTAILSPKPCCNATFHTIAGKSMKQAAGRKAEFIEMHPPGVRGAVFAYQKVLPATFASWNGAEYMIGYSSSVKIINDVRPNIVVIDPLFSQAIDACKEMGQQYVVLSPNTFKDHLIKYQPAAGALWKYPQLGSGFDYPFVSWYTVFANIYLTLRIMFARLSNPLLKEVLEYRRSCGLAGRIPSIFEGFGDANIVLPSTPDIELPYVVPERITGCGPILPPVVPIAKSHPELEAWLQRAPTVLVNLGSHIIFDEPFALKFATALRVLLDRRPDIQILWKLKTQGETWDSLFSKEGAFQIIAKEIADGRVRIEKWLAAQPIAILRIPTVVCMVHHGGSNSYHEAISAGVPQIVLPVWIDTYDFSTRVEYLGIGVWGSRTAAPKVDADELSKAFIRVLASDETTGMQEKAKAISLPFSKTEGRTVACEKIVELMKC</sequence>
<evidence type="ECO:0000313" key="5">
    <source>
        <dbReference type="Proteomes" id="UP000254866"/>
    </source>
</evidence>
<evidence type="ECO:0000256" key="2">
    <source>
        <dbReference type="ARBA" id="ARBA00022679"/>
    </source>
</evidence>
<accession>A0A370TQD2</accession>
<dbReference type="OrthoDB" id="407298at2759"/>
<dbReference type="Proteomes" id="UP000254866">
    <property type="component" value="Unassembled WGS sequence"/>
</dbReference>
<keyword evidence="2 4" id="KW-0808">Transferase</keyword>
<keyword evidence="1" id="KW-0328">Glycosyltransferase</keyword>